<evidence type="ECO:0000259" key="2">
    <source>
        <dbReference type="Pfam" id="PF01548"/>
    </source>
</evidence>
<feature type="coiled-coil region" evidence="1">
    <location>
        <begin position="126"/>
        <end position="153"/>
    </location>
</feature>
<dbReference type="Pfam" id="PF01548">
    <property type="entry name" value="DEDD_Tnp_IS110"/>
    <property type="match status" value="1"/>
</dbReference>
<dbReference type="NCBIfam" id="NF033542">
    <property type="entry name" value="transpos_IS110"/>
    <property type="match status" value="1"/>
</dbReference>
<evidence type="ECO:0000313" key="5">
    <source>
        <dbReference type="Proteomes" id="UP001208690"/>
    </source>
</evidence>
<name>A0ABT3B8R0_9RHOB</name>
<accession>A0ABT3B8R0</accession>
<dbReference type="PANTHER" id="PTHR33055:SF13">
    <property type="entry name" value="TRANSPOSASE"/>
    <property type="match status" value="1"/>
</dbReference>
<dbReference type="InterPro" id="IPR002525">
    <property type="entry name" value="Transp_IS110-like_N"/>
</dbReference>
<organism evidence="4 5">
    <name type="scientific">Roseobacter sinensis</name>
    <dbReference type="NCBI Taxonomy" id="2931391"/>
    <lineage>
        <taxon>Bacteria</taxon>
        <taxon>Pseudomonadati</taxon>
        <taxon>Pseudomonadota</taxon>
        <taxon>Alphaproteobacteria</taxon>
        <taxon>Rhodobacterales</taxon>
        <taxon>Roseobacteraceae</taxon>
        <taxon>Roseobacter</taxon>
    </lineage>
</organism>
<dbReference type="InterPro" id="IPR003346">
    <property type="entry name" value="Transposase_20"/>
</dbReference>
<reference evidence="4 5" key="1">
    <citation type="submission" date="2022-04" db="EMBL/GenBank/DDBJ databases">
        <title>Roseobacter sp. WL0113 is a bacterium isolated from neritic sediment.</title>
        <authorList>
            <person name="Wang L."/>
            <person name="He W."/>
            <person name="Zhang D.-F."/>
        </authorList>
    </citation>
    <scope>NUCLEOTIDE SEQUENCE [LARGE SCALE GENOMIC DNA]</scope>
    <source>
        <strain evidence="4 5">WL0113</strain>
    </source>
</reference>
<sequence length="314" mass="35097">MTKMIDDSIGVDISKDKLDCHRLSDGAFEQFSNTKSGFQKLRRWIGPDLPARVVYEPTGPYHGAFEAALADHLPLIKVNPKHARRFTESKGQLAKTDRADACALAQMGAAHALEPDAPVAKDRPILRELQAARAALIKDKVRLRNQLDRQQQRLTTKLTRRRLRQVVADIAELDQAIRRQLETCPARKRALRLIQSIKGIGAVAATMILVEMPEIGRLRKKAVASLAGIAPITRQSGKWRGKSFIQGGRKPLRDALYLPAIVATQYNPDLKAQYERMKAAGKPSKVALTAIMRKLLILANTLVKEDREWLEIRA</sequence>
<feature type="domain" description="Transposase IS110-like N-terminal" evidence="2">
    <location>
        <begin position="9"/>
        <end position="149"/>
    </location>
</feature>
<dbReference type="EMBL" id="JALIEB010000001">
    <property type="protein sequence ID" value="MCV3269955.1"/>
    <property type="molecule type" value="Genomic_DNA"/>
</dbReference>
<keyword evidence="5" id="KW-1185">Reference proteome</keyword>
<keyword evidence="1" id="KW-0175">Coiled coil</keyword>
<dbReference type="InterPro" id="IPR047650">
    <property type="entry name" value="Transpos_IS110"/>
</dbReference>
<feature type="domain" description="Transposase IS116/IS110/IS902 C-terminal" evidence="3">
    <location>
        <begin position="192"/>
        <end position="275"/>
    </location>
</feature>
<dbReference type="Pfam" id="PF02371">
    <property type="entry name" value="Transposase_20"/>
    <property type="match status" value="1"/>
</dbReference>
<proteinExistence type="predicted"/>
<evidence type="ECO:0000256" key="1">
    <source>
        <dbReference type="SAM" id="Coils"/>
    </source>
</evidence>
<dbReference type="PANTHER" id="PTHR33055">
    <property type="entry name" value="TRANSPOSASE FOR INSERTION SEQUENCE ELEMENT IS1111A"/>
    <property type="match status" value="1"/>
</dbReference>
<evidence type="ECO:0000313" key="4">
    <source>
        <dbReference type="EMBL" id="MCV3269955.1"/>
    </source>
</evidence>
<gene>
    <name evidence="4" type="ORF">MUB52_00810</name>
</gene>
<evidence type="ECO:0000259" key="3">
    <source>
        <dbReference type="Pfam" id="PF02371"/>
    </source>
</evidence>
<comment type="caution">
    <text evidence="4">The sequence shown here is derived from an EMBL/GenBank/DDBJ whole genome shotgun (WGS) entry which is preliminary data.</text>
</comment>
<dbReference type="Proteomes" id="UP001208690">
    <property type="component" value="Unassembled WGS sequence"/>
</dbReference>
<protein>
    <submittedName>
        <fullName evidence="4">IS110 family transposase</fullName>
    </submittedName>
</protein>